<keyword evidence="2" id="KW-0812">Transmembrane</keyword>
<dbReference type="PRINTS" id="PR00463">
    <property type="entry name" value="EP450I"/>
</dbReference>
<dbReference type="SMR" id="M1BTX1"/>
<sequence length="116" mass="12448">MELPILVIIFISFFLFIIKPYINSKSKKLPPGPTGLPIIGSLLKLGTKPNQSLAELAKKHGPLMTLQLGSLTTIVVSSAEVAKEILHKHDETFSARIVPVAVAAQPNPEAMHVGMG</sequence>
<dbReference type="HOGENOM" id="CLU_001570_26_10_1"/>
<accession>M1BTX1</accession>
<evidence type="ECO:0000313" key="4">
    <source>
        <dbReference type="Proteomes" id="UP000011115"/>
    </source>
</evidence>
<proteinExistence type="predicted"/>
<name>M1BTX1_SOLTU</name>
<organism evidence="3 4">
    <name type="scientific">Solanum tuberosum</name>
    <name type="common">Potato</name>
    <dbReference type="NCBI Taxonomy" id="4113"/>
    <lineage>
        <taxon>Eukaryota</taxon>
        <taxon>Viridiplantae</taxon>
        <taxon>Streptophyta</taxon>
        <taxon>Embryophyta</taxon>
        <taxon>Tracheophyta</taxon>
        <taxon>Spermatophyta</taxon>
        <taxon>Magnoliopsida</taxon>
        <taxon>eudicotyledons</taxon>
        <taxon>Gunneridae</taxon>
        <taxon>Pentapetalae</taxon>
        <taxon>asterids</taxon>
        <taxon>lamiids</taxon>
        <taxon>Solanales</taxon>
        <taxon>Solanaceae</taxon>
        <taxon>Solanoideae</taxon>
        <taxon>Solaneae</taxon>
        <taxon>Solanum</taxon>
    </lineage>
</organism>
<dbReference type="Pfam" id="PF00067">
    <property type="entry name" value="p450"/>
    <property type="match status" value="1"/>
</dbReference>
<dbReference type="InterPro" id="IPR001128">
    <property type="entry name" value="Cyt_P450"/>
</dbReference>
<dbReference type="Proteomes" id="UP000011115">
    <property type="component" value="Unassembled WGS sequence"/>
</dbReference>
<dbReference type="Gramene" id="RHC06H1G1918.2.1">
    <property type="protein sequence ID" value="RHC06H1G1918.2.1.cds.1"/>
    <property type="gene ID" value="RHC06H1G1918.2"/>
</dbReference>
<dbReference type="GO" id="GO:0004497">
    <property type="term" value="F:monooxygenase activity"/>
    <property type="evidence" value="ECO:0007669"/>
    <property type="project" value="InterPro"/>
</dbReference>
<dbReference type="AlphaFoldDB" id="M1BTX1"/>
<reference evidence="4" key="1">
    <citation type="journal article" date="2011" name="Nature">
        <title>Genome sequence and analysis of the tuber crop potato.</title>
        <authorList>
            <consortium name="The Potato Genome Sequencing Consortium"/>
        </authorList>
    </citation>
    <scope>NUCLEOTIDE SEQUENCE [LARGE SCALE GENOMIC DNA]</scope>
    <source>
        <strain evidence="4">cv. DM1-3 516 R44</strain>
    </source>
</reference>
<evidence type="ECO:0000313" key="3">
    <source>
        <dbReference type="EnsemblPlants" id="PGSC0003DMT400052740"/>
    </source>
</evidence>
<dbReference type="PANTHER" id="PTHR24299">
    <property type="entry name" value="CYTOCHROME P450 FAMILY 1"/>
    <property type="match status" value="1"/>
</dbReference>
<dbReference type="Gene3D" id="1.10.630.10">
    <property type="entry name" value="Cytochrome P450"/>
    <property type="match status" value="1"/>
</dbReference>
<dbReference type="GO" id="GO:0020037">
    <property type="term" value="F:heme binding"/>
    <property type="evidence" value="ECO:0007669"/>
    <property type="project" value="InterPro"/>
</dbReference>
<dbReference type="InterPro" id="IPR002401">
    <property type="entry name" value="Cyt_P450_E_grp-I"/>
</dbReference>
<dbReference type="PaxDb" id="4113-PGSC0003DMT400052740"/>
<dbReference type="GO" id="GO:0016705">
    <property type="term" value="F:oxidoreductase activity, acting on paired donors, with incorporation or reduction of molecular oxygen"/>
    <property type="evidence" value="ECO:0007669"/>
    <property type="project" value="InterPro"/>
</dbReference>
<dbReference type="Gramene" id="PGSC0003DMT400052740">
    <property type="protein sequence ID" value="PGSC0003DMT400052740"/>
    <property type="gene ID" value="PGSC0003DMG400020468"/>
</dbReference>
<reference evidence="3" key="2">
    <citation type="submission" date="2015-06" db="UniProtKB">
        <authorList>
            <consortium name="EnsemblPlants"/>
        </authorList>
    </citation>
    <scope>IDENTIFICATION</scope>
    <source>
        <strain evidence="3">DM1-3 516 R44</strain>
    </source>
</reference>
<evidence type="ECO:0000256" key="2">
    <source>
        <dbReference type="SAM" id="Phobius"/>
    </source>
</evidence>
<keyword evidence="1" id="KW-0560">Oxidoreductase</keyword>
<dbReference type="InParanoid" id="M1BTX1"/>
<evidence type="ECO:0000256" key="1">
    <source>
        <dbReference type="ARBA" id="ARBA00023002"/>
    </source>
</evidence>
<dbReference type="GO" id="GO:0005506">
    <property type="term" value="F:iron ion binding"/>
    <property type="evidence" value="ECO:0007669"/>
    <property type="project" value="InterPro"/>
</dbReference>
<protein>
    <submittedName>
        <fullName evidence="3">Cytochrome P450</fullName>
    </submittedName>
</protein>
<dbReference type="SUPFAM" id="SSF48264">
    <property type="entry name" value="Cytochrome P450"/>
    <property type="match status" value="1"/>
</dbReference>
<dbReference type="OrthoDB" id="2789670at2759"/>
<feature type="transmembrane region" description="Helical" evidence="2">
    <location>
        <begin position="6"/>
        <end position="22"/>
    </location>
</feature>
<dbReference type="InterPro" id="IPR036396">
    <property type="entry name" value="Cyt_P450_sf"/>
</dbReference>
<keyword evidence="2" id="KW-1133">Transmembrane helix</keyword>
<dbReference type="PANTHER" id="PTHR24299:SF58">
    <property type="entry name" value="CYTOCHROME P450"/>
    <property type="match status" value="1"/>
</dbReference>
<dbReference type="EnsemblPlants" id="PGSC0003DMT400052740">
    <property type="protein sequence ID" value="PGSC0003DMT400052740"/>
    <property type="gene ID" value="PGSC0003DMG400020468"/>
</dbReference>
<keyword evidence="4" id="KW-1185">Reference proteome</keyword>
<dbReference type="eggNOG" id="KOG0156">
    <property type="taxonomic scope" value="Eukaryota"/>
</dbReference>
<keyword evidence="2" id="KW-0472">Membrane</keyword>
<dbReference type="OMA" id="FNIHEHA"/>